<comment type="caution">
    <text evidence="1">The sequence shown here is derived from an EMBL/GenBank/DDBJ whole genome shotgun (WGS) entry which is preliminary data.</text>
</comment>
<organism evidence="1 2">
    <name type="scientific">Parasponia andersonii</name>
    <name type="common">Sponia andersonii</name>
    <dbReference type="NCBI Taxonomy" id="3476"/>
    <lineage>
        <taxon>Eukaryota</taxon>
        <taxon>Viridiplantae</taxon>
        <taxon>Streptophyta</taxon>
        <taxon>Embryophyta</taxon>
        <taxon>Tracheophyta</taxon>
        <taxon>Spermatophyta</taxon>
        <taxon>Magnoliopsida</taxon>
        <taxon>eudicotyledons</taxon>
        <taxon>Gunneridae</taxon>
        <taxon>Pentapetalae</taxon>
        <taxon>rosids</taxon>
        <taxon>fabids</taxon>
        <taxon>Rosales</taxon>
        <taxon>Cannabaceae</taxon>
        <taxon>Parasponia</taxon>
    </lineage>
</organism>
<accession>A0A2P5D976</accession>
<protein>
    <submittedName>
        <fullName evidence="1">Uncharacterized protein</fullName>
    </submittedName>
</protein>
<feature type="non-terminal residue" evidence="1">
    <location>
        <position position="1"/>
    </location>
</feature>
<reference evidence="2" key="1">
    <citation type="submission" date="2016-06" db="EMBL/GenBank/DDBJ databases">
        <title>Parallel loss of symbiosis genes in relatives of nitrogen-fixing non-legume Parasponia.</title>
        <authorList>
            <person name="Van Velzen R."/>
            <person name="Holmer R."/>
            <person name="Bu F."/>
            <person name="Rutten L."/>
            <person name="Van Zeijl A."/>
            <person name="Liu W."/>
            <person name="Santuari L."/>
            <person name="Cao Q."/>
            <person name="Sharma T."/>
            <person name="Shen D."/>
            <person name="Roswanjaya Y."/>
            <person name="Wardhani T."/>
            <person name="Kalhor M.S."/>
            <person name="Jansen J."/>
            <person name="Van den Hoogen J."/>
            <person name="Gungor B."/>
            <person name="Hartog M."/>
            <person name="Hontelez J."/>
            <person name="Verver J."/>
            <person name="Yang W.-C."/>
            <person name="Schijlen E."/>
            <person name="Repin R."/>
            <person name="Schilthuizen M."/>
            <person name="Schranz E."/>
            <person name="Heidstra R."/>
            <person name="Miyata K."/>
            <person name="Fedorova E."/>
            <person name="Kohlen W."/>
            <person name="Bisseling T."/>
            <person name="Smit S."/>
            <person name="Geurts R."/>
        </authorList>
    </citation>
    <scope>NUCLEOTIDE SEQUENCE [LARGE SCALE GENOMIC DNA]</scope>
    <source>
        <strain evidence="2">cv. WU1-14</strain>
    </source>
</reference>
<proteinExistence type="predicted"/>
<sequence length="37" mass="4039">NNFIPRAFILEGPNITNRGRGAKGPLLALKKEDCDAQ</sequence>
<dbReference type="EMBL" id="JXTB01000054">
    <property type="protein sequence ID" value="PON69822.1"/>
    <property type="molecule type" value="Genomic_DNA"/>
</dbReference>
<dbReference type="AlphaFoldDB" id="A0A2P5D976"/>
<evidence type="ECO:0000313" key="2">
    <source>
        <dbReference type="Proteomes" id="UP000237105"/>
    </source>
</evidence>
<gene>
    <name evidence="1" type="ORF">PanWU01x14_086060</name>
</gene>
<evidence type="ECO:0000313" key="1">
    <source>
        <dbReference type="EMBL" id="PON69822.1"/>
    </source>
</evidence>
<name>A0A2P5D976_PARAD</name>
<dbReference type="Proteomes" id="UP000237105">
    <property type="component" value="Unassembled WGS sequence"/>
</dbReference>
<keyword evidence="2" id="KW-1185">Reference proteome</keyword>